<accession>A0A3S0IAL5</accession>
<comment type="caution">
    <text evidence="6">The sequence shown here is derived from an EMBL/GenBank/DDBJ whole genome shotgun (WGS) entry which is preliminary data.</text>
</comment>
<dbReference type="PANTHER" id="PTHR47506">
    <property type="entry name" value="TRANSCRIPTIONAL REGULATORY PROTEIN"/>
    <property type="match status" value="1"/>
</dbReference>
<keyword evidence="2 4" id="KW-0238">DNA-binding</keyword>
<keyword evidence="1" id="KW-0805">Transcription regulation</keyword>
<dbReference type="Gene3D" id="1.10.10.60">
    <property type="entry name" value="Homeodomain-like"/>
    <property type="match status" value="1"/>
</dbReference>
<name>A0A3S0IAL5_9BACI</name>
<keyword evidence="7" id="KW-1185">Reference proteome</keyword>
<feature type="domain" description="HTH tetR-type" evidence="5">
    <location>
        <begin position="12"/>
        <end position="72"/>
    </location>
</feature>
<dbReference type="InterPro" id="IPR036271">
    <property type="entry name" value="Tet_transcr_reg_TetR-rel_C_sf"/>
</dbReference>
<dbReference type="InterPro" id="IPR001647">
    <property type="entry name" value="HTH_TetR"/>
</dbReference>
<dbReference type="Pfam" id="PF00440">
    <property type="entry name" value="TetR_N"/>
    <property type="match status" value="1"/>
</dbReference>
<keyword evidence="3" id="KW-0804">Transcription</keyword>
<dbReference type="OrthoDB" id="9780939at2"/>
<evidence type="ECO:0000313" key="6">
    <source>
        <dbReference type="EMBL" id="RTR29098.1"/>
    </source>
</evidence>
<dbReference type="SUPFAM" id="SSF46689">
    <property type="entry name" value="Homeodomain-like"/>
    <property type="match status" value="1"/>
</dbReference>
<evidence type="ECO:0000259" key="5">
    <source>
        <dbReference type="PROSITE" id="PS50977"/>
    </source>
</evidence>
<dbReference type="Gene3D" id="1.10.357.10">
    <property type="entry name" value="Tetracycline Repressor, domain 2"/>
    <property type="match status" value="1"/>
</dbReference>
<dbReference type="PROSITE" id="PS50977">
    <property type="entry name" value="HTH_TETR_2"/>
    <property type="match status" value="1"/>
</dbReference>
<dbReference type="GO" id="GO:0003677">
    <property type="term" value="F:DNA binding"/>
    <property type="evidence" value="ECO:0007669"/>
    <property type="project" value="UniProtKB-UniRule"/>
</dbReference>
<dbReference type="InterPro" id="IPR009057">
    <property type="entry name" value="Homeodomain-like_sf"/>
</dbReference>
<dbReference type="PRINTS" id="PR00455">
    <property type="entry name" value="HTHTETR"/>
</dbReference>
<protein>
    <submittedName>
        <fullName evidence="6">TetR/AcrR family transcriptional regulator</fullName>
    </submittedName>
</protein>
<dbReference type="InterPro" id="IPR023772">
    <property type="entry name" value="DNA-bd_HTH_TetR-type_CS"/>
</dbReference>
<sequence length="205" mass="24408">MVMNPIFNSLKTEKKERIINAAMKEFVQSGYEKASTNEIVKEARISKGSLFNYFNSKKDLYLYLFEYGVQIVEFVYEQIDLEETDIFKRIEKLGIKKLQIQRKFPQIFDFLLSLTKEESEEVKYLIKERVHAIQAEGVTRIYENIDYSMFREDIDIKKAIEILNWTMFGFGEKALNQLNSVEDVGEQYLQEWDSYSKLLKNCFYK</sequence>
<dbReference type="SUPFAM" id="SSF48498">
    <property type="entry name" value="Tetracyclin repressor-like, C-terminal domain"/>
    <property type="match status" value="1"/>
</dbReference>
<dbReference type="EMBL" id="RXNT01000013">
    <property type="protein sequence ID" value="RTR29098.1"/>
    <property type="molecule type" value="Genomic_DNA"/>
</dbReference>
<gene>
    <name evidence="6" type="ORF">EKG37_15300</name>
</gene>
<dbReference type="AlphaFoldDB" id="A0A3S0IAL5"/>
<evidence type="ECO:0000313" key="7">
    <source>
        <dbReference type="Proteomes" id="UP000271374"/>
    </source>
</evidence>
<reference evidence="6 7" key="1">
    <citation type="submission" date="2018-12" db="EMBL/GenBank/DDBJ databases">
        <title>Bacillus yapensis draft genome sequence.</title>
        <authorList>
            <person name="Yu L."/>
            <person name="Xu X."/>
            <person name="Tang X."/>
        </authorList>
    </citation>
    <scope>NUCLEOTIDE SEQUENCE [LARGE SCALE GENOMIC DNA]</scope>
    <source>
        <strain evidence="6 7">XXST-01</strain>
    </source>
</reference>
<dbReference type="PROSITE" id="PS01081">
    <property type="entry name" value="HTH_TETR_1"/>
    <property type="match status" value="1"/>
</dbReference>
<dbReference type="PANTHER" id="PTHR47506:SF6">
    <property type="entry name" value="HTH-TYPE TRANSCRIPTIONAL REPRESSOR NEMR"/>
    <property type="match status" value="1"/>
</dbReference>
<evidence type="ECO:0000256" key="2">
    <source>
        <dbReference type="ARBA" id="ARBA00023125"/>
    </source>
</evidence>
<evidence type="ECO:0000256" key="4">
    <source>
        <dbReference type="PROSITE-ProRule" id="PRU00335"/>
    </source>
</evidence>
<proteinExistence type="predicted"/>
<dbReference type="Proteomes" id="UP000271374">
    <property type="component" value="Unassembled WGS sequence"/>
</dbReference>
<evidence type="ECO:0000256" key="3">
    <source>
        <dbReference type="ARBA" id="ARBA00023163"/>
    </source>
</evidence>
<feature type="DNA-binding region" description="H-T-H motif" evidence="4">
    <location>
        <begin position="35"/>
        <end position="54"/>
    </location>
</feature>
<evidence type="ECO:0000256" key="1">
    <source>
        <dbReference type="ARBA" id="ARBA00023015"/>
    </source>
</evidence>
<organism evidence="6 7">
    <name type="scientific">Bacillus yapensis</name>
    <dbReference type="NCBI Taxonomy" id="2492960"/>
    <lineage>
        <taxon>Bacteria</taxon>
        <taxon>Bacillati</taxon>
        <taxon>Bacillota</taxon>
        <taxon>Bacilli</taxon>
        <taxon>Bacillales</taxon>
        <taxon>Bacillaceae</taxon>
        <taxon>Bacillus</taxon>
    </lineage>
</organism>